<dbReference type="SUPFAM" id="SSF53335">
    <property type="entry name" value="S-adenosyl-L-methionine-dependent methyltransferases"/>
    <property type="match status" value="1"/>
</dbReference>
<evidence type="ECO:0000256" key="2">
    <source>
        <dbReference type="ARBA" id="ARBA00022603"/>
    </source>
</evidence>
<dbReference type="PANTHER" id="PTHR44942">
    <property type="entry name" value="METHYLTRANSF_11 DOMAIN-CONTAINING PROTEIN"/>
    <property type="match status" value="1"/>
</dbReference>
<protein>
    <recommendedName>
        <fullName evidence="5">Methyltransferase type 11 domain-containing protein</fullName>
    </recommendedName>
</protein>
<dbReference type="GO" id="GO:0008757">
    <property type="term" value="F:S-adenosylmethionine-dependent methyltransferase activity"/>
    <property type="evidence" value="ECO:0007669"/>
    <property type="project" value="InterPro"/>
</dbReference>
<evidence type="ECO:0000256" key="4">
    <source>
        <dbReference type="SAM" id="MobiDB-lite"/>
    </source>
</evidence>
<dbReference type="CDD" id="cd02440">
    <property type="entry name" value="AdoMet_MTases"/>
    <property type="match status" value="1"/>
</dbReference>
<dbReference type="Pfam" id="PF08241">
    <property type="entry name" value="Methyltransf_11"/>
    <property type="match status" value="1"/>
</dbReference>
<comment type="similarity">
    <text evidence="1">Belongs to the methyltransferase superfamily.</text>
</comment>
<dbReference type="InterPro" id="IPR029063">
    <property type="entry name" value="SAM-dependent_MTases_sf"/>
</dbReference>
<dbReference type="InterPro" id="IPR013216">
    <property type="entry name" value="Methyltransf_11"/>
</dbReference>
<accession>A0AAV5GPK9</accession>
<reference evidence="6 7" key="1">
    <citation type="submission" date="2021-12" db="EMBL/GenBank/DDBJ databases">
        <title>High titer production of polyol ester of fatty acids by Rhodotorula paludigena BS15 towards product separation-free biomass refinery.</title>
        <authorList>
            <person name="Mano J."/>
            <person name="Ono H."/>
            <person name="Tanaka T."/>
            <person name="Naito K."/>
            <person name="Sushida H."/>
            <person name="Ike M."/>
            <person name="Tokuyasu K."/>
            <person name="Kitaoka M."/>
        </authorList>
    </citation>
    <scope>NUCLEOTIDE SEQUENCE [LARGE SCALE GENOMIC DNA]</scope>
    <source>
        <strain evidence="6 7">BS15</strain>
    </source>
</reference>
<keyword evidence="2" id="KW-0489">Methyltransferase</keyword>
<dbReference type="AlphaFoldDB" id="A0AAV5GPK9"/>
<evidence type="ECO:0000313" key="7">
    <source>
        <dbReference type="Proteomes" id="UP001342314"/>
    </source>
</evidence>
<gene>
    <name evidence="6" type="ORF">Rhopal_003966-T1</name>
</gene>
<dbReference type="GO" id="GO:0032259">
    <property type="term" value="P:methylation"/>
    <property type="evidence" value="ECO:0007669"/>
    <property type="project" value="UniProtKB-KW"/>
</dbReference>
<dbReference type="Gene3D" id="3.40.50.150">
    <property type="entry name" value="Vaccinia Virus protein VP39"/>
    <property type="match status" value="1"/>
</dbReference>
<feature type="region of interest" description="Disordered" evidence="4">
    <location>
        <begin position="309"/>
        <end position="362"/>
    </location>
</feature>
<dbReference type="PANTHER" id="PTHR44942:SF4">
    <property type="entry name" value="METHYLTRANSFERASE TYPE 11 DOMAIN-CONTAINING PROTEIN"/>
    <property type="match status" value="1"/>
</dbReference>
<dbReference type="InterPro" id="IPR051052">
    <property type="entry name" value="Diverse_substrate_MTase"/>
</dbReference>
<evidence type="ECO:0000256" key="3">
    <source>
        <dbReference type="ARBA" id="ARBA00022679"/>
    </source>
</evidence>
<evidence type="ECO:0000259" key="5">
    <source>
        <dbReference type="Pfam" id="PF08241"/>
    </source>
</evidence>
<feature type="compositionally biased region" description="Basic and acidic residues" evidence="4">
    <location>
        <begin position="340"/>
        <end position="357"/>
    </location>
</feature>
<feature type="compositionally biased region" description="Low complexity" evidence="4">
    <location>
        <begin position="309"/>
        <end position="324"/>
    </location>
</feature>
<evidence type="ECO:0000256" key="1">
    <source>
        <dbReference type="ARBA" id="ARBA00008361"/>
    </source>
</evidence>
<evidence type="ECO:0000313" key="6">
    <source>
        <dbReference type="EMBL" id="GJN90952.1"/>
    </source>
</evidence>
<keyword evidence="3" id="KW-0808">Transferase</keyword>
<dbReference type="EMBL" id="BQKY01000007">
    <property type="protein sequence ID" value="GJN90952.1"/>
    <property type="molecule type" value="Genomic_DNA"/>
</dbReference>
<comment type="caution">
    <text evidence="6">The sequence shown here is derived from an EMBL/GenBank/DDBJ whole genome shotgun (WGS) entry which is preliminary data.</text>
</comment>
<name>A0AAV5GPK9_9BASI</name>
<keyword evidence="7" id="KW-1185">Reference proteome</keyword>
<dbReference type="Proteomes" id="UP001342314">
    <property type="component" value="Unassembled WGS sequence"/>
</dbReference>
<organism evidence="6 7">
    <name type="scientific">Rhodotorula paludigena</name>
    <dbReference type="NCBI Taxonomy" id="86838"/>
    <lineage>
        <taxon>Eukaryota</taxon>
        <taxon>Fungi</taxon>
        <taxon>Dikarya</taxon>
        <taxon>Basidiomycota</taxon>
        <taxon>Pucciniomycotina</taxon>
        <taxon>Microbotryomycetes</taxon>
        <taxon>Sporidiobolales</taxon>
        <taxon>Sporidiobolaceae</taxon>
        <taxon>Rhodotorula</taxon>
    </lineage>
</organism>
<sequence>MATFAKRSFDAAAYAAARPSYPPALFTHIRAHAGYAQSTQPVTLLDLGCGPGVSTFDWIPLDHFRRIIGTDPSQGMVTAARGILDDRRTKGEVPTGIDVRFEVARADNLAGVVDDNSVDLAVAGQAAHWFDAPATFRELARVLKPGGAFAFWGYGEFFFPERPELSALIPGYSAGTLGPYWEQPGRSIVEALLTPIPFPVPAASSSSASDDALSSFDPSSFTRSFFLRPGDTVSVPSAFPPSPDPPLPTAPGASASYRLAPSALATSPALAATTTLERTLLLRRQWTRDQLAAYLRTWSAAHSFNAAHAASSSSPSPAASSASSTPQRTHAQAAASSVMKVREGEARQRGLGQRESDQGGDDVDCVATFLEQLERAGLKLGEGETVEVAWEMGVMMGRKKDMA</sequence>
<proteinExistence type="inferred from homology"/>
<feature type="domain" description="Methyltransferase type 11" evidence="5">
    <location>
        <begin position="45"/>
        <end position="151"/>
    </location>
</feature>